<feature type="non-terminal residue" evidence="1">
    <location>
        <position position="1"/>
    </location>
</feature>
<dbReference type="AlphaFoldDB" id="A0A383BH70"/>
<gene>
    <name evidence="1" type="ORF">METZ01_LOCUS471652</name>
</gene>
<proteinExistence type="predicted"/>
<organism evidence="1">
    <name type="scientific">marine metagenome</name>
    <dbReference type="NCBI Taxonomy" id="408172"/>
    <lineage>
        <taxon>unclassified sequences</taxon>
        <taxon>metagenomes</taxon>
        <taxon>ecological metagenomes</taxon>
    </lineage>
</organism>
<evidence type="ECO:0000313" key="1">
    <source>
        <dbReference type="EMBL" id="SVE18798.1"/>
    </source>
</evidence>
<sequence>RTSDGSNWKKGDKYYSGGLCMYDTVKDKMSFDIWKEVSRDYTECEVLLKDVKNGLFGFRNLKDRSKTKNLFSDKTSLDFSGNKKKKK</sequence>
<dbReference type="EMBL" id="UINC01200078">
    <property type="protein sequence ID" value="SVE18798.1"/>
    <property type="molecule type" value="Genomic_DNA"/>
</dbReference>
<protein>
    <submittedName>
        <fullName evidence="1">Uncharacterized protein</fullName>
    </submittedName>
</protein>
<accession>A0A383BH70</accession>
<reference evidence="1" key="1">
    <citation type="submission" date="2018-05" db="EMBL/GenBank/DDBJ databases">
        <authorList>
            <person name="Lanie J.A."/>
            <person name="Ng W.-L."/>
            <person name="Kazmierczak K.M."/>
            <person name="Andrzejewski T.M."/>
            <person name="Davidsen T.M."/>
            <person name="Wayne K.J."/>
            <person name="Tettelin H."/>
            <person name="Glass J.I."/>
            <person name="Rusch D."/>
            <person name="Podicherti R."/>
            <person name="Tsui H.-C.T."/>
            <person name="Winkler M.E."/>
        </authorList>
    </citation>
    <scope>NUCLEOTIDE SEQUENCE</scope>
</reference>
<name>A0A383BH70_9ZZZZ</name>